<accession>A0ABX6TN58</accession>
<keyword evidence="3" id="KW-1185">Reference proteome</keyword>
<feature type="transmembrane region" description="Helical" evidence="1">
    <location>
        <begin position="7"/>
        <end position="25"/>
    </location>
</feature>
<keyword evidence="1" id="KW-0812">Transmembrane</keyword>
<organism evidence="2 3">
    <name type="scientific">Pedobacter riviphilus</name>
    <dbReference type="NCBI Taxonomy" id="2766984"/>
    <lineage>
        <taxon>Bacteria</taxon>
        <taxon>Pseudomonadati</taxon>
        <taxon>Bacteroidota</taxon>
        <taxon>Sphingobacteriia</taxon>
        <taxon>Sphingobacteriales</taxon>
        <taxon>Sphingobacteriaceae</taxon>
        <taxon>Pedobacter</taxon>
    </lineage>
</organism>
<sequence>MKRIYKSIFFIGISVFGICLIAYGGTSLIKGFTQHNDWPTTAIVQKETDIDPKLVEKFTKISVMVNPSGVKFKVTGKINITNPVDSTQNLHNLGYIYQKQGDQYYYQSGQTETINADGLLVYVDHAQKKIMLGKNKGEMAPLVFPDLSNLIKQFKEEKYQLWDRRTDKQYWTISLINPTHITCKLYELTYDSLTLKPNKIVMRLSNFDDPLNNKKDKKVSFEIMTDTQVNASLFHVGRFVEKKQPQSYVPAEKYKDYELIVLPELR</sequence>
<keyword evidence="1" id="KW-0472">Membrane</keyword>
<evidence type="ECO:0000313" key="2">
    <source>
        <dbReference type="EMBL" id="QNR87022.1"/>
    </source>
</evidence>
<gene>
    <name evidence="2" type="ORF">H9N25_11870</name>
</gene>
<name>A0ABX6TN58_9SPHI</name>
<dbReference type="EMBL" id="CP061171">
    <property type="protein sequence ID" value="QNR87022.1"/>
    <property type="molecule type" value="Genomic_DNA"/>
</dbReference>
<proteinExistence type="predicted"/>
<keyword evidence="1" id="KW-1133">Transmembrane helix</keyword>
<protein>
    <submittedName>
        <fullName evidence="2">Uncharacterized protein</fullName>
    </submittedName>
</protein>
<evidence type="ECO:0000256" key="1">
    <source>
        <dbReference type="SAM" id="Phobius"/>
    </source>
</evidence>
<evidence type="ECO:0000313" key="3">
    <source>
        <dbReference type="Proteomes" id="UP000516439"/>
    </source>
</evidence>
<dbReference type="RefSeq" id="WP_190329040.1">
    <property type="nucleotide sequence ID" value="NZ_CP061171.1"/>
</dbReference>
<reference evidence="2 3" key="1">
    <citation type="submission" date="2020-09" db="EMBL/GenBank/DDBJ databases">
        <title>Pedobacter sp. SW-16 isolated from soil near Yeocheon.</title>
        <authorList>
            <person name="Im H.S."/>
            <person name="Joung Y."/>
            <person name="Lee S.-S."/>
        </authorList>
    </citation>
    <scope>NUCLEOTIDE SEQUENCE [LARGE SCALE GENOMIC DNA]</scope>
    <source>
        <strain evidence="2 3">SW-16</strain>
    </source>
</reference>
<dbReference type="Proteomes" id="UP000516439">
    <property type="component" value="Chromosome"/>
</dbReference>